<organism evidence="1 2">
    <name type="scientific">Salmonella phage vB_SalS_SA001</name>
    <dbReference type="NCBI Taxonomy" id="2739751"/>
    <lineage>
        <taxon>Viruses</taxon>
        <taxon>Duplodnaviria</taxon>
        <taxon>Heunggongvirae</taxon>
        <taxon>Uroviricota</taxon>
        <taxon>Caudoviricetes</taxon>
        <taxon>Demerecviridae</taxon>
        <taxon>Markadamsvirinae</taxon>
        <taxon>Tequintavirus</taxon>
        <taxon>Tequintavirus SA001</taxon>
    </lineage>
</organism>
<accession>A0A7D3QIJ3</accession>
<evidence type="ECO:0000313" key="2">
    <source>
        <dbReference type="Proteomes" id="UP000515284"/>
    </source>
</evidence>
<dbReference type="EMBL" id="MN445182">
    <property type="protein sequence ID" value="QKE54279.1"/>
    <property type="molecule type" value="Genomic_DNA"/>
</dbReference>
<protein>
    <submittedName>
        <fullName evidence="1">Putative tail fiber protein</fullName>
    </submittedName>
</protein>
<sequence length="44" mass="4981">MAVTTKIIVQQILNIDDTKATASKFPRYTVTLEKLLLVSFLDIQ</sequence>
<proteinExistence type="predicted"/>
<gene>
    <name evidence="1" type="ORF">ACSA001_1270</name>
</gene>
<evidence type="ECO:0000313" key="1">
    <source>
        <dbReference type="EMBL" id="QKE54279.1"/>
    </source>
</evidence>
<name>A0A7D3QIJ3_9CAUD</name>
<keyword evidence="2" id="KW-1185">Reference proteome</keyword>
<dbReference type="Proteomes" id="UP000515284">
    <property type="component" value="Segment"/>
</dbReference>
<reference evidence="1 2" key="1">
    <citation type="submission" date="2019-09" db="EMBL/GenBank/DDBJ databases">
        <authorList>
            <person name="Lin J."/>
            <person name="Cucic S."/>
            <person name="Klem A."/>
            <person name="Kropinski A."/>
            <person name="Anany H."/>
        </authorList>
    </citation>
    <scope>NUCLEOTIDE SEQUENCE [LARGE SCALE GENOMIC DNA]</scope>
</reference>